<gene>
    <name evidence="1" type="ORF">G2W53_008613</name>
</gene>
<evidence type="ECO:0000313" key="2">
    <source>
        <dbReference type="Proteomes" id="UP000634136"/>
    </source>
</evidence>
<dbReference type="EMBL" id="JAAIUW010000003">
    <property type="protein sequence ID" value="KAF7840131.1"/>
    <property type="molecule type" value="Genomic_DNA"/>
</dbReference>
<reference evidence="1" key="1">
    <citation type="submission" date="2020-09" db="EMBL/GenBank/DDBJ databases">
        <title>Genome-Enabled Discovery of Anthraquinone Biosynthesis in Senna tora.</title>
        <authorList>
            <person name="Kang S.-H."/>
            <person name="Pandey R.P."/>
            <person name="Lee C.-M."/>
            <person name="Sim J.-S."/>
            <person name="Jeong J.-T."/>
            <person name="Choi B.-S."/>
            <person name="Jung M."/>
            <person name="Ginzburg D."/>
            <person name="Zhao K."/>
            <person name="Won S.Y."/>
            <person name="Oh T.-J."/>
            <person name="Yu Y."/>
            <person name="Kim N.-H."/>
            <person name="Lee O.R."/>
            <person name="Lee T.-H."/>
            <person name="Bashyal P."/>
            <person name="Kim T.-S."/>
            <person name="Lee W.-H."/>
            <person name="Kawkins C."/>
            <person name="Kim C.-K."/>
            <person name="Kim J.S."/>
            <person name="Ahn B.O."/>
            <person name="Rhee S.Y."/>
            <person name="Sohng J.K."/>
        </authorList>
    </citation>
    <scope>NUCLEOTIDE SEQUENCE</scope>
    <source>
        <tissue evidence="1">Leaf</tissue>
    </source>
</reference>
<protein>
    <submittedName>
        <fullName evidence="1">Uncharacterized protein</fullName>
    </submittedName>
</protein>
<keyword evidence="2" id="KW-1185">Reference proteome</keyword>
<comment type="caution">
    <text evidence="1">The sequence shown here is derived from an EMBL/GenBank/DDBJ whole genome shotgun (WGS) entry which is preliminary data.</text>
</comment>
<evidence type="ECO:0000313" key="1">
    <source>
        <dbReference type="EMBL" id="KAF7840131.1"/>
    </source>
</evidence>
<accession>A0A835CES6</accession>
<dbReference type="Proteomes" id="UP000634136">
    <property type="component" value="Unassembled WGS sequence"/>
</dbReference>
<sequence>MRRNCKIRIYNTRNWRRRSHPGAGNLQIQCYPGAGGVVDGVPFENFSKNPATDFASGRSGVRVGATRSAAERQRRIRFLAAAGGGGAGEEGVEHIGKYLLLYLVAVTGDDVAEGSCGTVEAVVVAGGRRHDG</sequence>
<proteinExistence type="predicted"/>
<dbReference type="AlphaFoldDB" id="A0A835CES6"/>
<name>A0A835CES6_9FABA</name>
<organism evidence="1 2">
    <name type="scientific">Senna tora</name>
    <dbReference type="NCBI Taxonomy" id="362788"/>
    <lineage>
        <taxon>Eukaryota</taxon>
        <taxon>Viridiplantae</taxon>
        <taxon>Streptophyta</taxon>
        <taxon>Embryophyta</taxon>
        <taxon>Tracheophyta</taxon>
        <taxon>Spermatophyta</taxon>
        <taxon>Magnoliopsida</taxon>
        <taxon>eudicotyledons</taxon>
        <taxon>Gunneridae</taxon>
        <taxon>Pentapetalae</taxon>
        <taxon>rosids</taxon>
        <taxon>fabids</taxon>
        <taxon>Fabales</taxon>
        <taxon>Fabaceae</taxon>
        <taxon>Caesalpinioideae</taxon>
        <taxon>Cassia clade</taxon>
        <taxon>Senna</taxon>
    </lineage>
</organism>